<gene>
    <name evidence="1" type="ORF">SAMN05661091_1291</name>
</gene>
<dbReference type="STRING" id="1313296.SAMN05661091_1291"/>
<dbReference type="Pfam" id="PF11213">
    <property type="entry name" value="DUF3006"/>
    <property type="match status" value="1"/>
</dbReference>
<dbReference type="Proteomes" id="UP000192940">
    <property type="component" value="Chromosome I"/>
</dbReference>
<evidence type="ECO:0000313" key="2">
    <source>
        <dbReference type="Proteomes" id="UP000192940"/>
    </source>
</evidence>
<name>A0A1X7GYG7_9BACL</name>
<evidence type="ECO:0000313" key="1">
    <source>
        <dbReference type="EMBL" id="SMF76219.1"/>
    </source>
</evidence>
<accession>A0A1X7GYG7</accession>
<proteinExistence type="predicted"/>
<dbReference type="AlphaFoldDB" id="A0A1X7GYG7"/>
<organism evidence="1 2">
    <name type="scientific">Paenibacillus uliginis N3/975</name>
    <dbReference type="NCBI Taxonomy" id="1313296"/>
    <lineage>
        <taxon>Bacteria</taxon>
        <taxon>Bacillati</taxon>
        <taxon>Bacillota</taxon>
        <taxon>Bacilli</taxon>
        <taxon>Bacillales</taxon>
        <taxon>Paenibacillaceae</taxon>
        <taxon>Paenibacillus</taxon>
    </lineage>
</organism>
<reference evidence="1 2" key="1">
    <citation type="submission" date="2017-04" db="EMBL/GenBank/DDBJ databases">
        <authorList>
            <person name="Afonso C.L."/>
            <person name="Miller P.J."/>
            <person name="Scott M.A."/>
            <person name="Spackman E."/>
            <person name="Goraichik I."/>
            <person name="Dimitrov K.M."/>
            <person name="Suarez D.L."/>
            <person name="Swayne D.E."/>
        </authorList>
    </citation>
    <scope>NUCLEOTIDE SEQUENCE [LARGE SCALE GENOMIC DNA]</scope>
    <source>
        <strain evidence="1 2">N3/975</strain>
    </source>
</reference>
<protein>
    <submittedName>
        <fullName evidence="1">Uncharacterized protein</fullName>
    </submittedName>
</protein>
<sequence>MIKGIIDQIECDIAKIEMEDGHTIEYPKHLLPSEADVGDVVQISGNVITVDKQATKKRRREVDKLVEELFED</sequence>
<dbReference type="Gene3D" id="6.20.120.50">
    <property type="match status" value="1"/>
</dbReference>
<dbReference type="RefSeq" id="WP_208918250.1">
    <property type="nucleotide sequence ID" value="NZ_LT840184.1"/>
</dbReference>
<dbReference type="EMBL" id="LT840184">
    <property type="protein sequence ID" value="SMF76219.1"/>
    <property type="molecule type" value="Genomic_DNA"/>
</dbReference>
<dbReference type="InterPro" id="IPR021377">
    <property type="entry name" value="DUF3006"/>
</dbReference>
<keyword evidence="2" id="KW-1185">Reference proteome</keyword>